<reference evidence="4" key="2">
    <citation type="submission" date="2023-05" db="EMBL/GenBank/DDBJ databases">
        <authorList>
            <consortium name="Lawrence Berkeley National Laboratory"/>
            <person name="Steindorff A."/>
            <person name="Hensen N."/>
            <person name="Bonometti L."/>
            <person name="Westerberg I."/>
            <person name="Brannstrom I.O."/>
            <person name="Guillou S."/>
            <person name="Cros-Aarteil S."/>
            <person name="Calhoun S."/>
            <person name="Haridas S."/>
            <person name="Kuo A."/>
            <person name="Mondo S."/>
            <person name="Pangilinan J."/>
            <person name="Riley R."/>
            <person name="Labutti K."/>
            <person name="Andreopoulos B."/>
            <person name="Lipzen A."/>
            <person name="Chen C."/>
            <person name="Yanf M."/>
            <person name="Daum C."/>
            <person name="Ng V."/>
            <person name="Clum A."/>
            <person name="Ohm R."/>
            <person name="Martin F."/>
            <person name="Silar P."/>
            <person name="Natvig D."/>
            <person name="Lalanne C."/>
            <person name="Gautier V."/>
            <person name="Ament-Velasquez S.L."/>
            <person name="Kruys A."/>
            <person name="Hutchinson M.I."/>
            <person name="Powell A.J."/>
            <person name="Barry K."/>
            <person name="Miller A.N."/>
            <person name="Grigoriev I.V."/>
            <person name="Debuchy R."/>
            <person name="Gladieux P."/>
            <person name="Thoren M.H."/>
            <person name="Johannesson H."/>
        </authorList>
    </citation>
    <scope>NUCLEOTIDE SEQUENCE</scope>
    <source>
        <strain evidence="4">CBS 123565</strain>
    </source>
</reference>
<keyword evidence="5" id="KW-1185">Reference proteome</keyword>
<feature type="chain" id="PRO_5042924203" evidence="2">
    <location>
        <begin position="22"/>
        <end position="397"/>
    </location>
</feature>
<feature type="compositionally biased region" description="Polar residues" evidence="1">
    <location>
        <begin position="59"/>
        <end position="71"/>
    </location>
</feature>
<dbReference type="InterPro" id="IPR017853">
    <property type="entry name" value="GH"/>
</dbReference>
<proteinExistence type="predicted"/>
<evidence type="ECO:0000256" key="1">
    <source>
        <dbReference type="SAM" id="MobiDB-lite"/>
    </source>
</evidence>
<comment type="caution">
    <text evidence="4">The sequence shown here is derived from an EMBL/GenBank/DDBJ whole genome shotgun (WGS) entry which is preliminary data.</text>
</comment>
<dbReference type="SUPFAM" id="SSF51445">
    <property type="entry name" value="(Trans)glycosidases"/>
    <property type="match status" value="1"/>
</dbReference>
<dbReference type="GO" id="GO:0009277">
    <property type="term" value="C:fungal-type cell wall"/>
    <property type="evidence" value="ECO:0007669"/>
    <property type="project" value="TreeGrafter"/>
</dbReference>
<dbReference type="Gene3D" id="3.20.20.80">
    <property type="entry name" value="Glycosidases"/>
    <property type="match status" value="1"/>
</dbReference>
<feature type="region of interest" description="Disordered" evidence="1">
    <location>
        <begin position="59"/>
        <end position="117"/>
    </location>
</feature>
<feature type="region of interest" description="Disordered" evidence="1">
    <location>
        <begin position="131"/>
        <end position="168"/>
    </location>
</feature>
<dbReference type="GO" id="GO:0016787">
    <property type="term" value="F:hydrolase activity"/>
    <property type="evidence" value="ECO:0007669"/>
    <property type="project" value="UniProtKB-KW"/>
</dbReference>
<dbReference type="EMBL" id="MU853405">
    <property type="protein sequence ID" value="KAK4135588.1"/>
    <property type="molecule type" value="Genomic_DNA"/>
</dbReference>
<feature type="domain" description="Asl1-like glycosyl hydrolase catalytic" evidence="3">
    <location>
        <begin position="170"/>
        <end position="379"/>
    </location>
</feature>
<dbReference type="GO" id="GO:0071966">
    <property type="term" value="P:fungal-type cell wall polysaccharide metabolic process"/>
    <property type="evidence" value="ECO:0007669"/>
    <property type="project" value="TreeGrafter"/>
</dbReference>
<feature type="compositionally biased region" description="Low complexity" evidence="1">
    <location>
        <begin position="136"/>
        <end position="155"/>
    </location>
</feature>
<dbReference type="PANTHER" id="PTHR34154:SF13">
    <property type="entry name" value="ASL1-LIKE GLYCOSYL HYDROLASE CATALYTIC DOMAIN-CONTAINING PROTEIN"/>
    <property type="match status" value="1"/>
</dbReference>
<accession>A0AAN6UM55</accession>
<feature type="signal peptide" evidence="2">
    <location>
        <begin position="1"/>
        <end position="21"/>
    </location>
</feature>
<evidence type="ECO:0000256" key="2">
    <source>
        <dbReference type="SAM" id="SignalP"/>
    </source>
</evidence>
<organism evidence="4 5">
    <name type="scientific">Trichocladium antarcticum</name>
    <dbReference type="NCBI Taxonomy" id="1450529"/>
    <lineage>
        <taxon>Eukaryota</taxon>
        <taxon>Fungi</taxon>
        <taxon>Dikarya</taxon>
        <taxon>Ascomycota</taxon>
        <taxon>Pezizomycotina</taxon>
        <taxon>Sordariomycetes</taxon>
        <taxon>Sordariomycetidae</taxon>
        <taxon>Sordariales</taxon>
        <taxon>Chaetomiaceae</taxon>
        <taxon>Trichocladium</taxon>
    </lineage>
</organism>
<sequence length="397" mass="42271">MHSIALVALAALSLGLGQVVAAGHRQDGHRHLRHKKAIVTELVTVTNWVTVTLTERETSTSASARVFVTQSRKPKPEPSSENIESPAAVPTTLVPQVKPAVPTPEPSTQAPAVNSPAPVVNSPAPVVNTPPPAVPTPVVQQPAPASPSVAASGSNGNSGGGSSGGSAKRGLAYNNPTFLSRFISSGTQVSWAYNWGQYDDSNTDLEFCPMLWGLKLDFAETWPKNAQKALDAGSKCLLSFNEPDLDSQANMSPQLAAQKHRELMNPFAGKAKIGSPAITNSGSAGQGIDWMKQWFAACGGHCAVDFVNIHIYGVDTNTFLRHLREVDAAFKKPVWITEFAFGGSDDEINSQLATVVDQIEGNSTYSFVERYSYFMVDQGMVKGDSLSTYGHTFAFGA</sequence>
<keyword evidence="2" id="KW-0732">Signal</keyword>
<protein>
    <submittedName>
        <fullName evidence="4">Glycoside hydrolase family 128 protein</fullName>
    </submittedName>
</protein>
<evidence type="ECO:0000313" key="5">
    <source>
        <dbReference type="Proteomes" id="UP001304895"/>
    </source>
</evidence>
<dbReference type="InterPro" id="IPR053183">
    <property type="entry name" value="ASL1"/>
</dbReference>
<dbReference type="Proteomes" id="UP001304895">
    <property type="component" value="Unassembled WGS sequence"/>
</dbReference>
<evidence type="ECO:0000313" key="4">
    <source>
        <dbReference type="EMBL" id="KAK4135588.1"/>
    </source>
</evidence>
<name>A0AAN6UM55_9PEZI</name>
<keyword evidence="4" id="KW-0378">Hydrolase</keyword>
<dbReference type="Pfam" id="PF11790">
    <property type="entry name" value="Glyco_hydro_cc"/>
    <property type="match status" value="1"/>
</dbReference>
<dbReference type="InterPro" id="IPR024655">
    <property type="entry name" value="Asl1_glyco_hydro_catalytic"/>
</dbReference>
<reference evidence="4" key="1">
    <citation type="journal article" date="2023" name="Mol. Phylogenet. Evol.">
        <title>Genome-scale phylogeny and comparative genomics of the fungal order Sordariales.</title>
        <authorList>
            <person name="Hensen N."/>
            <person name="Bonometti L."/>
            <person name="Westerberg I."/>
            <person name="Brannstrom I.O."/>
            <person name="Guillou S."/>
            <person name="Cros-Aarteil S."/>
            <person name="Calhoun S."/>
            <person name="Haridas S."/>
            <person name="Kuo A."/>
            <person name="Mondo S."/>
            <person name="Pangilinan J."/>
            <person name="Riley R."/>
            <person name="LaButti K."/>
            <person name="Andreopoulos B."/>
            <person name="Lipzen A."/>
            <person name="Chen C."/>
            <person name="Yan M."/>
            <person name="Daum C."/>
            <person name="Ng V."/>
            <person name="Clum A."/>
            <person name="Steindorff A."/>
            <person name="Ohm R.A."/>
            <person name="Martin F."/>
            <person name="Silar P."/>
            <person name="Natvig D.O."/>
            <person name="Lalanne C."/>
            <person name="Gautier V."/>
            <person name="Ament-Velasquez S.L."/>
            <person name="Kruys A."/>
            <person name="Hutchinson M.I."/>
            <person name="Powell A.J."/>
            <person name="Barry K."/>
            <person name="Miller A.N."/>
            <person name="Grigoriev I.V."/>
            <person name="Debuchy R."/>
            <person name="Gladieux P."/>
            <person name="Hiltunen Thoren M."/>
            <person name="Johannesson H."/>
        </authorList>
    </citation>
    <scope>NUCLEOTIDE SEQUENCE</scope>
    <source>
        <strain evidence="4">CBS 123565</strain>
    </source>
</reference>
<dbReference type="AlphaFoldDB" id="A0AAN6UM55"/>
<gene>
    <name evidence="4" type="ORF">BT67DRAFT_376509</name>
</gene>
<dbReference type="PANTHER" id="PTHR34154">
    <property type="entry name" value="ALKALI-SENSITIVE LINKAGE PROTEIN 1"/>
    <property type="match status" value="1"/>
</dbReference>
<evidence type="ECO:0000259" key="3">
    <source>
        <dbReference type="Pfam" id="PF11790"/>
    </source>
</evidence>